<evidence type="ECO:0008006" key="3">
    <source>
        <dbReference type="Google" id="ProtNLM"/>
    </source>
</evidence>
<accession>A0ABW6PVD0</accession>
<organism evidence="1 2">
    <name type="scientific">Nocardia thailandica</name>
    <dbReference type="NCBI Taxonomy" id="257275"/>
    <lineage>
        <taxon>Bacteria</taxon>
        <taxon>Bacillati</taxon>
        <taxon>Actinomycetota</taxon>
        <taxon>Actinomycetes</taxon>
        <taxon>Mycobacteriales</taxon>
        <taxon>Nocardiaceae</taxon>
        <taxon>Nocardia</taxon>
    </lineage>
</organism>
<comment type="caution">
    <text evidence="1">The sequence shown here is derived from an EMBL/GenBank/DDBJ whole genome shotgun (WGS) entry which is preliminary data.</text>
</comment>
<dbReference type="Proteomes" id="UP001601444">
    <property type="component" value="Unassembled WGS sequence"/>
</dbReference>
<keyword evidence="2" id="KW-1185">Reference proteome</keyword>
<reference evidence="1 2" key="1">
    <citation type="submission" date="2024-10" db="EMBL/GenBank/DDBJ databases">
        <title>The Natural Products Discovery Center: Release of the First 8490 Sequenced Strains for Exploring Actinobacteria Biosynthetic Diversity.</title>
        <authorList>
            <person name="Kalkreuter E."/>
            <person name="Kautsar S.A."/>
            <person name="Yang D."/>
            <person name="Bader C.D."/>
            <person name="Teijaro C.N."/>
            <person name="Fluegel L."/>
            <person name="Davis C.M."/>
            <person name="Simpson J.R."/>
            <person name="Lauterbach L."/>
            <person name="Steele A.D."/>
            <person name="Gui C."/>
            <person name="Meng S."/>
            <person name="Li G."/>
            <person name="Viehrig K."/>
            <person name="Ye F."/>
            <person name="Su P."/>
            <person name="Kiefer A.F."/>
            <person name="Nichols A."/>
            <person name="Cepeda A.J."/>
            <person name="Yan W."/>
            <person name="Fan B."/>
            <person name="Jiang Y."/>
            <person name="Adhikari A."/>
            <person name="Zheng C.-J."/>
            <person name="Schuster L."/>
            <person name="Cowan T.M."/>
            <person name="Smanski M.J."/>
            <person name="Chevrette M.G."/>
            <person name="De Carvalho L.P.S."/>
            <person name="Shen B."/>
        </authorList>
    </citation>
    <scope>NUCLEOTIDE SEQUENCE [LARGE SCALE GENOMIC DNA]</scope>
    <source>
        <strain evidence="1 2">NPDC004045</strain>
    </source>
</reference>
<evidence type="ECO:0000313" key="2">
    <source>
        <dbReference type="Proteomes" id="UP001601444"/>
    </source>
</evidence>
<protein>
    <recommendedName>
        <fullName evidence="3">Fibronectin type-III domain-containing protein</fullName>
    </recommendedName>
</protein>
<name>A0ABW6PVD0_9NOCA</name>
<dbReference type="RefSeq" id="WP_043655944.1">
    <property type="nucleotide sequence ID" value="NZ_JBIAMX010000018.1"/>
</dbReference>
<evidence type="ECO:0000313" key="1">
    <source>
        <dbReference type="EMBL" id="MFF0546133.1"/>
    </source>
</evidence>
<dbReference type="EMBL" id="JBIAMX010000018">
    <property type="protein sequence ID" value="MFF0546133.1"/>
    <property type="molecule type" value="Genomic_DNA"/>
</dbReference>
<gene>
    <name evidence="1" type="ORF">ACFYTF_25170</name>
</gene>
<proteinExistence type="predicted"/>
<sequence>MKRIDAAARPLEVTVEATPGTRSVGVAWSPEVDRTRVEYARLFLVPLGTDLPRTYLELVDHRPDASVRLPETLAAGRYAIEVDAYGSSSWGDGRLEGRGRSAPFLLGPAD</sequence>